<evidence type="ECO:0000313" key="2">
    <source>
        <dbReference type="Proteomes" id="UP001153678"/>
    </source>
</evidence>
<dbReference type="Proteomes" id="UP001153678">
    <property type="component" value="Unassembled WGS sequence"/>
</dbReference>
<name>A0A9W4WV68_9GLOM</name>
<comment type="caution">
    <text evidence="1">The sequence shown here is derived from an EMBL/GenBank/DDBJ whole genome shotgun (WGS) entry which is preliminary data.</text>
</comment>
<organism evidence="1 2">
    <name type="scientific">Funneliformis geosporum</name>
    <dbReference type="NCBI Taxonomy" id="1117311"/>
    <lineage>
        <taxon>Eukaryota</taxon>
        <taxon>Fungi</taxon>
        <taxon>Fungi incertae sedis</taxon>
        <taxon>Mucoromycota</taxon>
        <taxon>Glomeromycotina</taxon>
        <taxon>Glomeromycetes</taxon>
        <taxon>Glomerales</taxon>
        <taxon>Glomeraceae</taxon>
        <taxon>Funneliformis</taxon>
    </lineage>
</organism>
<evidence type="ECO:0000313" key="1">
    <source>
        <dbReference type="EMBL" id="CAI2174524.1"/>
    </source>
</evidence>
<dbReference type="AlphaFoldDB" id="A0A9W4WV68"/>
<sequence>MKCFKDILGLKVYCNDSIIPLKYECSVNNLFRLYNDAISYRPEYIILLKHAKSAEKMTANILTNIYIGGN</sequence>
<reference evidence="1" key="1">
    <citation type="submission" date="2022-08" db="EMBL/GenBank/DDBJ databases">
        <authorList>
            <person name="Kallberg Y."/>
            <person name="Tangrot J."/>
            <person name="Rosling A."/>
        </authorList>
    </citation>
    <scope>NUCLEOTIDE SEQUENCE</scope>
    <source>
        <strain evidence="1">Wild A</strain>
    </source>
</reference>
<gene>
    <name evidence="1" type="ORF">FWILDA_LOCUS6636</name>
</gene>
<proteinExistence type="predicted"/>
<keyword evidence="2" id="KW-1185">Reference proteome</keyword>
<dbReference type="EMBL" id="CAMKVN010001221">
    <property type="protein sequence ID" value="CAI2174524.1"/>
    <property type="molecule type" value="Genomic_DNA"/>
</dbReference>
<protein>
    <submittedName>
        <fullName evidence="1">17132_t:CDS:1</fullName>
    </submittedName>
</protein>
<accession>A0A9W4WV68</accession>